<evidence type="ECO:0000256" key="5">
    <source>
        <dbReference type="ARBA" id="ARBA00022692"/>
    </source>
</evidence>
<evidence type="ECO:0000313" key="10">
    <source>
        <dbReference type="EMBL" id="EXX90618.1"/>
    </source>
</evidence>
<dbReference type="GO" id="GO:0015385">
    <property type="term" value="F:sodium:proton antiporter activity"/>
    <property type="evidence" value="ECO:0007669"/>
    <property type="project" value="TreeGrafter"/>
</dbReference>
<evidence type="ECO:0000256" key="4">
    <source>
        <dbReference type="ARBA" id="ARBA00022475"/>
    </source>
</evidence>
<keyword evidence="5 9" id="KW-0812">Transmembrane</keyword>
<reference evidence="10 11" key="1">
    <citation type="submission" date="2014-02" db="EMBL/GenBank/DDBJ databases">
        <title>Genome sequence of Paenibacillus darwinianus reveals adaptive mechanisms for survival in Antarctic soils.</title>
        <authorList>
            <person name="Dsouza M."/>
            <person name="Taylor M.W."/>
            <person name="Turner S.J."/>
            <person name="Aislabie J."/>
        </authorList>
    </citation>
    <scope>NUCLEOTIDE SEQUENCE [LARGE SCALE GENOMIC DNA]</scope>
    <source>
        <strain evidence="10 11">CE1</strain>
    </source>
</reference>
<name>A0A9W5W8B4_9BACL</name>
<proteinExistence type="inferred from homology"/>
<keyword evidence="11" id="KW-1185">Reference proteome</keyword>
<dbReference type="Pfam" id="PF04066">
    <property type="entry name" value="MrpF_PhaF"/>
    <property type="match status" value="1"/>
</dbReference>
<keyword evidence="4 8" id="KW-1003">Cell membrane</keyword>
<dbReference type="NCBIfam" id="NF009248">
    <property type="entry name" value="PRK12600.1"/>
    <property type="match status" value="1"/>
</dbReference>
<evidence type="ECO:0000256" key="9">
    <source>
        <dbReference type="SAM" id="Phobius"/>
    </source>
</evidence>
<keyword evidence="3 8" id="KW-0813">Transport</keyword>
<dbReference type="InterPro" id="IPR007208">
    <property type="entry name" value="MrpF/PhaF-like"/>
</dbReference>
<sequence>MQGLLTASLVVLSLAILGCMYRLLKGPSMADRIVSLDTIGIILLSMIAVFSMLFKTTAYLDIILVIGVITFIGTAALARFIERGDVIERGDHNGGR</sequence>
<keyword evidence="7 8" id="KW-0472">Membrane</keyword>
<keyword evidence="8" id="KW-0050">Antiport</keyword>
<dbReference type="OrthoDB" id="9799958at2"/>
<keyword evidence="6 9" id="KW-1133">Transmembrane helix</keyword>
<comment type="subcellular location">
    <subcellularLocation>
        <location evidence="1 8">Cell membrane</location>
        <topology evidence="1 8">Multi-pass membrane protein</topology>
    </subcellularLocation>
</comment>
<evidence type="ECO:0000256" key="6">
    <source>
        <dbReference type="ARBA" id="ARBA00022989"/>
    </source>
</evidence>
<comment type="caution">
    <text evidence="10">The sequence shown here is derived from an EMBL/GenBank/DDBJ whole genome shotgun (WGS) entry which is preliminary data.</text>
</comment>
<feature type="transmembrane region" description="Helical" evidence="9">
    <location>
        <begin position="36"/>
        <end position="54"/>
    </location>
</feature>
<comment type="similarity">
    <text evidence="2 8">Belongs to the CPA3 antiporters (TC 2.A.63) subunit F family.</text>
</comment>
<dbReference type="Proteomes" id="UP000053750">
    <property type="component" value="Unassembled WGS sequence"/>
</dbReference>
<dbReference type="RefSeq" id="WP_036583335.1">
    <property type="nucleotide sequence ID" value="NZ_KK082204.1"/>
</dbReference>
<evidence type="ECO:0000313" key="11">
    <source>
        <dbReference type="Proteomes" id="UP000053750"/>
    </source>
</evidence>
<protein>
    <submittedName>
        <fullName evidence="10">Monovalent cation/H+ antiporter subunit F</fullName>
    </submittedName>
</protein>
<dbReference type="GO" id="GO:0005886">
    <property type="term" value="C:plasma membrane"/>
    <property type="evidence" value="ECO:0007669"/>
    <property type="project" value="UniProtKB-SubCell"/>
</dbReference>
<dbReference type="PANTHER" id="PTHR34702:SF1">
    <property type="entry name" value="NA(+)_H(+) ANTIPORTER SUBUNIT F"/>
    <property type="match status" value="1"/>
</dbReference>
<dbReference type="PANTHER" id="PTHR34702">
    <property type="entry name" value="NA(+)/H(+) ANTIPORTER SUBUNIT F1"/>
    <property type="match status" value="1"/>
</dbReference>
<dbReference type="AlphaFoldDB" id="A0A9W5W8B4"/>
<evidence type="ECO:0000256" key="8">
    <source>
        <dbReference type="PIRNR" id="PIRNR028784"/>
    </source>
</evidence>
<feature type="transmembrane region" description="Helical" evidence="9">
    <location>
        <begin position="60"/>
        <end position="81"/>
    </location>
</feature>
<feature type="transmembrane region" description="Helical" evidence="9">
    <location>
        <begin position="6"/>
        <end position="24"/>
    </location>
</feature>
<organism evidence="10 11">
    <name type="scientific">Paenibacillus darwinianus</name>
    <dbReference type="NCBI Taxonomy" id="1380763"/>
    <lineage>
        <taxon>Bacteria</taxon>
        <taxon>Bacillati</taxon>
        <taxon>Bacillota</taxon>
        <taxon>Bacilli</taxon>
        <taxon>Bacillales</taxon>
        <taxon>Paenibacillaceae</taxon>
        <taxon>Paenibacillus</taxon>
    </lineage>
</organism>
<keyword evidence="8" id="KW-0406">Ion transport</keyword>
<evidence type="ECO:0000256" key="1">
    <source>
        <dbReference type="ARBA" id="ARBA00004651"/>
    </source>
</evidence>
<accession>A0A9W5W8B4</accession>
<evidence type="ECO:0000256" key="3">
    <source>
        <dbReference type="ARBA" id="ARBA00022448"/>
    </source>
</evidence>
<dbReference type="PIRSF" id="PIRSF028784">
    <property type="entry name" value="MrpF"/>
    <property type="match status" value="1"/>
</dbReference>
<evidence type="ECO:0000256" key="7">
    <source>
        <dbReference type="ARBA" id="ARBA00023136"/>
    </source>
</evidence>
<dbReference type="EMBL" id="JFHU01000057">
    <property type="protein sequence ID" value="EXX90618.1"/>
    <property type="molecule type" value="Genomic_DNA"/>
</dbReference>
<evidence type="ECO:0000256" key="2">
    <source>
        <dbReference type="ARBA" id="ARBA00009212"/>
    </source>
</evidence>
<gene>
    <name evidence="10" type="ORF">BG53_13225</name>
</gene>